<name>A0ABZ0QPH6_9FIRM</name>
<sequence length="556" mass="58524">MGEPGVEKVGAAGGSGTNRPVPARSPSRAEGPAEEPVGGPRPRLGPGAAPGSGPRGTVGPAGGAFPASGIVPTAGGEAIVPGPVAVVGLGRSNRALVRYLRAHGVAVVGCDRQPPEQADPEIRALGEAGVELHLGPDYLRVLVERPFATVFLTPGMKKDLPEIRAARAAGARIRGEVDLFLERCRATVIGVTGSAGKTTTTSLIGEGLRQAATPGGPLEDRPVYVGGNIGRPLIEEVDRIPPEALVVLELSSFQLELCHRAPHVAVYLNLRPNHLDVHGSMEAYAAAKARIVELQQPDGWAVLNGDDPAPAELAPRAPGHVAVFAASARVARQLAEREASRRGGPVRAGYLDGHHLVFWDGREERRLLDGRAMRLRGAHNRLNALAAILAGWVAGAPPEAMAQAAAAFPGVEHRLELVRELDGVRYYNDSIATAPDRTLAALESFSEPVVLIAGGYDKGIPFDPLGPAVCRRARAVVLLGQTADAIQRGIEAAAAREGRGPVVRRVGSLDEAVREARRLARPGDVVLLSPACASYDMFRDYAERGRRFKELVRALV</sequence>
<evidence type="ECO:0000256" key="18">
    <source>
        <dbReference type="RuleBase" id="RU003664"/>
    </source>
</evidence>
<evidence type="ECO:0000256" key="2">
    <source>
        <dbReference type="ARBA" id="ARBA00004496"/>
    </source>
</evidence>
<dbReference type="Gene3D" id="3.90.190.20">
    <property type="entry name" value="Mur ligase, C-terminal domain"/>
    <property type="match status" value="1"/>
</dbReference>
<organism evidence="22 23">
    <name type="scientific">Thermaerobacter composti</name>
    <dbReference type="NCBI Taxonomy" id="554949"/>
    <lineage>
        <taxon>Bacteria</taxon>
        <taxon>Bacillati</taxon>
        <taxon>Bacillota</taxon>
        <taxon>Clostridia</taxon>
        <taxon>Eubacteriales</taxon>
        <taxon>Clostridiales Family XVII. Incertae Sedis</taxon>
        <taxon>Thermaerobacter</taxon>
    </lineage>
</organism>
<comment type="similarity">
    <text evidence="4 17">Belongs to the MurCDEF family.</text>
</comment>
<dbReference type="SUPFAM" id="SSF53623">
    <property type="entry name" value="MurD-like peptide ligases, catalytic domain"/>
    <property type="match status" value="1"/>
</dbReference>
<feature type="compositionally biased region" description="Low complexity" evidence="19">
    <location>
        <begin position="36"/>
        <end position="47"/>
    </location>
</feature>
<evidence type="ECO:0000256" key="15">
    <source>
        <dbReference type="ARBA" id="ARBA00032324"/>
    </source>
</evidence>
<dbReference type="EMBL" id="CP132508">
    <property type="protein sequence ID" value="WPD19393.1"/>
    <property type="molecule type" value="Genomic_DNA"/>
</dbReference>
<dbReference type="InterPro" id="IPR004101">
    <property type="entry name" value="Mur_ligase_C"/>
</dbReference>
<keyword evidence="8 17" id="KW-0436">Ligase</keyword>
<comment type="catalytic activity">
    <reaction evidence="16 17 18">
        <text>UDP-N-acetyl-alpha-D-muramoyl-L-alanine + D-glutamate + ATP = UDP-N-acetyl-alpha-D-muramoyl-L-alanyl-D-glutamate + ADP + phosphate + H(+)</text>
        <dbReference type="Rhea" id="RHEA:16429"/>
        <dbReference type="ChEBI" id="CHEBI:15378"/>
        <dbReference type="ChEBI" id="CHEBI:29986"/>
        <dbReference type="ChEBI" id="CHEBI:30616"/>
        <dbReference type="ChEBI" id="CHEBI:43474"/>
        <dbReference type="ChEBI" id="CHEBI:83898"/>
        <dbReference type="ChEBI" id="CHEBI:83900"/>
        <dbReference type="ChEBI" id="CHEBI:456216"/>
        <dbReference type="EC" id="6.3.2.9"/>
    </reaction>
</comment>
<evidence type="ECO:0000313" key="22">
    <source>
        <dbReference type="EMBL" id="WPD19393.1"/>
    </source>
</evidence>
<dbReference type="Pfam" id="PF08245">
    <property type="entry name" value="Mur_ligase_M"/>
    <property type="match status" value="1"/>
</dbReference>
<dbReference type="SUPFAM" id="SSF51984">
    <property type="entry name" value="MurCD N-terminal domain"/>
    <property type="match status" value="1"/>
</dbReference>
<dbReference type="PANTHER" id="PTHR43692:SF1">
    <property type="entry name" value="UDP-N-ACETYLMURAMOYLALANINE--D-GLUTAMATE LIGASE"/>
    <property type="match status" value="1"/>
</dbReference>
<dbReference type="InterPro" id="IPR036565">
    <property type="entry name" value="Mur-like_cat_sf"/>
</dbReference>
<evidence type="ECO:0000313" key="23">
    <source>
        <dbReference type="Proteomes" id="UP001304683"/>
    </source>
</evidence>
<proteinExistence type="inferred from homology"/>
<dbReference type="Proteomes" id="UP001304683">
    <property type="component" value="Chromosome"/>
</dbReference>
<dbReference type="Pfam" id="PF02875">
    <property type="entry name" value="Mur_ligase_C"/>
    <property type="match status" value="1"/>
</dbReference>
<evidence type="ECO:0000256" key="1">
    <source>
        <dbReference type="ARBA" id="ARBA00002734"/>
    </source>
</evidence>
<feature type="region of interest" description="Disordered" evidence="19">
    <location>
        <begin position="1"/>
        <end position="64"/>
    </location>
</feature>
<keyword evidence="7 17" id="KW-0963">Cytoplasm</keyword>
<gene>
    <name evidence="17 22" type="primary">murD</name>
    <name evidence="22" type="ORF">Q5761_01600</name>
</gene>
<evidence type="ECO:0000256" key="7">
    <source>
        <dbReference type="ARBA" id="ARBA00022490"/>
    </source>
</evidence>
<evidence type="ECO:0000256" key="11">
    <source>
        <dbReference type="ARBA" id="ARBA00022960"/>
    </source>
</evidence>
<dbReference type="InterPro" id="IPR013221">
    <property type="entry name" value="Mur_ligase_cen"/>
</dbReference>
<evidence type="ECO:0000256" key="3">
    <source>
        <dbReference type="ARBA" id="ARBA00004752"/>
    </source>
</evidence>
<comment type="subcellular location">
    <subcellularLocation>
        <location evidence="2 17 18">Cytoplasm</location>
    </subcellularLocation>
</comment>
<feature type="compositionally biased region" description="Gly residues" evidence="19">
    <location>
        <begin position="48"/>
        <end position="62"/>
    </location>
</feature>
<feature type="domain" description="Mur ligase C-terminal" evidence="20">
    <location>
        <begin position="413"/>
        <end position="532"/>
    </location>
</feature>
<feature type="binding site" evidence="17">
    <location>
        <begin position="193"/>
        <end position="199"/>
    </location>
    <ligand>
        <name>ATP</name>
        <dbReference type="ChEBI" id="CHEBI:30616"/>
    </ligand>
</feature>
<evidence type="ECO:0000256" key="6">
    <source>
        <dbReference type="ARBA" id="ARBA00015655"/>
    </source>
</evidence>
<dbReference type="EC" id="6.3.2.9" evidence="5 17"/>
<keyword evidence="23" id="KW-1185">Reference proteome</keyword>
<dbReference type="Gene3D" id="3.40.1190.10">
    <property type="entry name" value="Mur-like, catalytic domain"/>
    <property type="match status" value="1"/>
</dbReference>
<evidence type="ECO:0000256" key="4">
    <source>
        <dbReference type="ARBA" id="ARBA00010416"/>
    </source>
</evidence>
<dbReference type="RefSeq" id="WP_318750930.1">
    <property type="nucleotide sequence ID" value="NZ_CP132508.1"/>
</dbReference>
<evidence type="ECO:0000256" key="13">
    <source>
        <dbReference type="ARBA" id="ARBA00023316"/>
    </source>
</evidence>
<protein>
    <recommendedName>
        <fullName evidence="6 17">UDP-N-acetylmuramoylalanine--D-glutamate ligase</fullName>
        <ecNumber evidence="5 17">6.3.2.9</ecNumber>
    </recommendedName>
    <alternativeName>
        <fullName evidence="15 17">D-glutamic acid-adding enzyme</fullName>
    </alternativeName>
    <alternativeName>
        <fullName evidence="14 17">UDP-N-acetylmuramoyl-L-alanyl-D-glutamate synthetase</fullName>
    </alternativeName>
</protein>
<evidence type="ECO:0000256" key="12">
    <source>
        <dbReference type="ARBA" id="ARBA00022984"/>
    </source>
</evidence>
<keyword evidence="10 17" id="KW-0067">ATP-binding</keyword>
<evidence type="ECO:0000256" key="17">
    <source>
        <dbReference type="HAMAP-Rule" id="MF_00639"/>
    </source>
</evidence>
<keyword evidence="11 17" id="KW-0133">Cell shape</keyword>
<evidence type="ECO:0000256" key="10">
    <source>
        <dbReference type="ARBA" id="ARBA00022840"/>
    </source>
</evidence>
<reference evidence="22 23" key="1">
    <citation type="submission" date="2023-08" db="EMBL/GenBank/DDBJ databases">
        <title>Genome sequence of Thermaerobacter compostii strain Ins1, a spore-forming filamentous bacterium isolated from a deep geothermal reservoir.</title>
        <authorList>
            <person name="Bregnard D."/>
            <person name="Gonzalez D."/>
            <person name="Junier P."/>
        </authorList>
    </citation>
    <scope>NUCLEOTIDE SEQUENCE [LARGE SCALE GENOMIC DNA]</scope>
    <source>
        <strain evidence="22 23">Ins1</strain>
    </source>
</reference>
<dbReference type="PANTHER" id="PTHR43692">
    <property type="entry name" value="UDP-N-ACETYLMURAMOYLALANINE--D-GLUTAMATE LIGASE"/>
    <property type="match status" value="1"/>
</dbReference>
<dbReference type="GO" id="GO:0008764">
    <property type="term" value="F:UDP-N-acetylmuramoylalanine-D-glutamate ligase activity"/>
    <property type="evidence" value="ECO:0007669"/>
    <property type="project" value="UniProtKB-EC"/>
</dbReference>
<accession>A0ABZ0QPH6</accession>
<dbReference type="InterPro" id="IPR036615">
    <property type="entry name" value="Mur_ligase_C_dom_sf"/>
</dbReference>
<evidence type="ECO:0000259" key="21">
    <source>
        <dbReference type="Pfam" id="PF08245"/>
    </source>
</evidence>
<evidence type="ECO:0000256" key="9">
    <source>
        <dbReference type="ARBA" id="ARBA00022741"/>
    </source>
</evidence>
<comment type="function">
    <text evidence="1 17 18">Cell wall formation. Catalyzes the addition of glutamate to the nucleotide precursor UDP-N-acetylmuramoyl-L-alanine (UMA).</text>
</comment>
<dbReference type="InterPro" id="IPR005762">
    <property type="entry name" value="MurD"/>
</dbReference>
<evidence type="ECO:0000256" key="5">
    <source>
        <dbReference type="ARBA" id="ARBA00012212"/>
    </source>
</evidence>
<keyword evidence="17 18" id="KW-0131">Cell cycle</keyword>
<evidence type="ECO:0000256" key="16">
    <source>
        <dbReference type="ARBA" id="ARBA00047632"/>
    </source>
</evidence>
<dbReference type="HAMAP" id="MF_00639">
    <property type="entry name" value="MurD"/>
    <property type="match status" value="1"/>
</dbReference>
<keyword evidence="9 17" id="KW-0547">Nucleotide-binding</keyword>
<evidence type="ECO:0000256" key="8">
    <source>
        <dbReference type="ARBA" id="ARBA00022598"/>
    </source>
</evidence>
<evidence type="ECO:0000259" key="20">
    <source>
        <dbReference type="Pfam" id="PF02875"/>
    </source>
</evidence>
<dbReference type="Gene3D" id="3.40.50.720">
    <property type="entry name" value="NAD(P)-binding Rossmann-like Domain"/>
    <property type="match status" value="1"/>
</dbReference>
<keyword evidence="12 17" id="KW-0573">Peptidoglycan synthesis</keyword>
<comment type="pathway">
    <text evidence="3 17 18">Cell wall biogenesis; peptidoglycan biosynthesis.</text>
</comment>
<dbReference type="Pfam" id="PF21799">
    <property type="entry name" value="MurD-like_N"/>
    <property type="match status" value="1"/>
</dbReference>
<keyword evidence="13 17" id="KW-0961">Cell wall biogenesis/degradation</keyword>
<keyword evidence="17 18" id="KW-0132">Cell division</keyword>
<feature type="domain" description="Mur ligase central" evidence="21">
    <location>
        <begin position="191"/>
        <end position="390"/>
    </location>
</feature>
<evidence type="ECO:0000256" key="19">
    <source>
        <dbReference type="SAM" id="MobiDB-lite"/>
    </source>
</evidence>
<dbReference type="SUPFAM" id="SSF53244">
    <property type="entry name" value="MurD-like peptide ligases, peptide-binding domain"/>
    <property type="match status" value="1"/>
</dbReference>
<evidence type="ECO:0000256" key="14">
    <source>
        <dbReference type="ARBA" id="ARBA00030398"/>
    </source>
</evidence>
<dbReference type="NCBIfam" id="TIGR01087">
    <property type="entry name" value="murD"/>
    <property type="match status" value="1"/>
</dbReference>